<keyword evidence="2" id="KW-1185">Reference proteome</keyword>
<proteinExistence type="predicted"/>
<accession>A0A4Y7U062</accession>
<evidence type="ECO:0000313" key="1">
    <source>
        <dbReference type="EMBL" id="TEB39837.1"/>
    </source>
</evidence>
<dbReference type="EMBL" id="QPFP01000001">
    <property type="protein sequence ID" value="TEB39837.1"/>
    <property type="molecule type" value="Genomic_DNA"/>
</dbReference>
<gene>
    <name evidence="1" type="ORF">FA13DRAFT_1724052</name>
</gene>
<dbReference type="Proteomes" id="UP000298030">
    <property type="component" value="Unassembled WGS sequence"/>
</dbReference>
<sequence>MELSPISWIDIRTMKEEIDERDRRTTTTCHHYSKPSAIGYTDHDLTLSISKGIAWG</sequence>
<reference evidence="1 2" key="1">
    <citation type="journal article" date="2019" name="Nat. Ecol. Evol.">
        <title>Megaphylogeny resolves global patterns of mushroom evolution.</title>
        <authorList>
            <person name="Varga T."/>
            <person name="Krizsan K."/>
            <person name="Foldi C."/>
            <person name="Dima B."/>
            <person name="Sanchez-Garcia M."/>
            <person name="Sanchez-Ramirez S."/>
            <person name="Szollosi G.J."/>
            <person name="Szarkandi J.G."/>
            <person name="Papp V."/>
            <person name="Albert L."/>
            <person name="Andreopoulos W."/>
            <person name="Angelini C."/>
            <person name="Antonin V."/>
            <person name="Barry K.W."/>
            <person name="Bougher N.L."/>
            <person name="Buchanan P."/>
            <person name="Buyck B."/>
            <person name="Bense V."/>
            <person name="Catcheside P."/>
            <person name="Chovatia M."/>
            <person name="Cooper J."/>
            <person name="Damon W."/>
            <person name="Desjardin D."/>
            <person name="Finy P."/>
            <person name="Geml J."/>
            <person name="Haridas S."/>
            <person name="Hughes K."/>
            <person name="Justo A."/>
            <person name="Karasinski D."/>
            <person name="Kautmanova I."/>
            <person name="Kiss B."/>
            <person name="Kocsube S."/>
            <person name="Kotiranta H."/>
            <person name="LaButti K.M."/>
            <person name="Lechner B.E."/>
            <person name="Liimatainen K."/>
            <person name="Lipzen A."/>
            <person name="Lukacs Z."/>
            <person name="Mihaltcheva S."/>
            <person name="Morgado L.N."/>
            <person name="Niskanen T."/>
            <person name="Noordeloos M.E."/>
            <person name="Ohm R.A."/>
            <person name="Ortiz-Santana B."/>
            <person name="Ovrebo C."/>
            <person name="Racz N."/>
            <person name="Riley R."/>
            <person name="Savchenko A."/>
            <person name="Shiryaev A."/>
            <person name="Soop K."/>
            <person name="Spirin V."/>
            <person name="Szebenyi C."/>
            <person name="Tomsovsky M."/>
            <person name="Tulloss R.E."/>
            <person name="Uehling J."/>
            <person name="Grigoriev I.V."/>
            <person name="Vagvolgyi C."/>
            <person name="Papp T."/>
            <person name="Martin F.M."/>
            <person name="Miettinen O."/>
            <person name="Hibbett D.S."/>
            <person name="Nagy L.G."/>
        </authorList>
    </citation>
    <scope>NUCLEOTIDE SEQUENCE [LARGE SCALE GENOMIC DNA]</scope>
    <source>
        <strain evidence="1 2">FP101781</strain>
    </source>
</reference>
<comment type="caution">
    <text evidence="1">The sequence shown here is derived from an EMBL/GenBank/DDBJ whole genome shotgun (WGS) entry which is preliminary data.</text>
</comment>
<dbReference type="AlphaFoldDB" id="A0A4Y7U062"/>
<evidence type="ECO:0000313" key="2">
    <source>
        <dbReference type="Proteomes" id="UP000298030"/>
    </source>
</evidence>
<name>A0A4Y7U062_COPMI</name>
<protein>
    <submittedName>
        <fullName evidence="1">Uncharacterized protein</fullName>
    </submittedName>
</protein>
<organism evidence="1 2">
    <name type="scientific">Coprinellus micaceus</name>
    <name type="common">Glistening ink-cap mushroom</name>
    <name type="synonym">Coprinus micaceus</name>
    <dbReference type="NCBI Taxonomy" id="71717"/>
    <lineage>
        <taxon>Eukaryota</taxon>
        <taxon>Fungi</taxon>
        <taxon>Dikarya</taxon>
        <taxon>Basidiomycota</taxon>
        <taxon>Agaricomycotina</taxon>
        <taxon>Agaricomycetes</taxon>
        <taxon>Agaricomycetidae</taxon>
        <taxon>Agaricales</taxon>
        <taxon>Agaricineae</taxon>
        <taxon>Psathyrellaceae</taxon>
        <taxon>Coprinellus</taxon>
    </lineage>
</organism>